<dbReference type="Proteomes" id="UP000191418">
    <property type="component" value="Unassembled WGS sequence"/>
</dbReference>
<dbReference type="InterPro" id="IPR058510">
    <property type="entry name" value="DUF8197"/>
</dbReference>
<dbReference type="Pfam" id="PF26620">
    <property type="entry name" value="DUF8197"/>
    <property type="match status" value="1"/>
</dbReference>
<dbReference type="OrthoDB" id="6120917at2"/>
<sequence>MKNNPSTEQVKEQIFDIFMNIEVEQHQERKKSEALKHLEARRGIEKHFEEKQLIKSLDDYSDFDIEN</sequence>
<accession>A0A1T4NTD4</accession>
<evidence type="ECO:0000313" key="1">
    <source>
        <dbReference type="EMBL" id="OPX55673.1"/>
    </source>
</evidence>
<reference evidence="1 2" key="1">
    <citation type="submission" date="2017-01" db="EMBL/GenBank/DDBJ databases">
        <title>Genome Sequencing of a Marine Spirillum, Oceanospirillum multiglobuliferum ATCC 33336, from Japan.</title>
        <authorList>
            <person name="Carney J.G."/>
            <person name="Trachtenberg A.M."/>
            <person name="Rheaume B.A."/>
            <person name="Linnane J.D."/>
            <person name="Pitts N.L."/>
            <person name="Mykles D.L."/>
            <person name="Maclea K.S."/>
        </authorList>
    </citation>
    <scope>NUCLEOTIDE SEQUENCE [LARGE SCALE GENOMIC DNA]</scope>
    <source>
        <strain evidence="1 2">ATCC 33336</strain>
    </source>
</reference>
<dbReference type="NCBIfam" id="NF046101">
    <property type="entry name" value="PA3496_fam"/>
    <property type="match status" value="1"/>
</dbReference>
<organism evidence="1 2">
    <name type="scientific">Oceanospirillum multiglobuliferum</name>
    <dbReference type="NCBI Taxonomy" id="64969"/>
    <lineage>
        <taxon>Bacteria</taxon>
        <taxon>Pseudomonadati</taxon>
        <taxon>Pseudomonadota</taxon>
        <taxon>Gammaproteobacteria</taxon>
        <taxon>Oceanospirillales</taxon>
        <taxon>Oceanospirillaceae</taxon>
        <taxon>Oceanospirillum</taxon>
    </lineage>
</organism>
<name>A0A1T4NTD4_9GAMM</name>
<proteinExistence type="predicted"/>
<gene>
    <name evidence="1" type="ORF">BTE48_07185</name>
</gene>
<dbReference type="EMBL" id="MTSM01000007">
    <property type="protein sequence ID" value="OPX55673.1"/>
    <property type="molecule type" value="Genomic_DNA"/>
</dbReference>
<protein>
    <submittedName>
        <fullName evidence="1">Uncharacterized protein</fullName>
    </submittedName>
</protein>
<evidence type="ECO:0000313" key="2">
    <source>
        <dbReference type="Proteomes" id="UP000191418"/>
    </source>
</evidence>
<dbReference type="InterPro" id="IPR058059">
    <property type="entry name" value="PA3496-like"/>
</dbReference>
<dbReference type="RefSeq" id="WP_078744872.1">
    <property type="nucleotide sequence ID" value="NZ_FUXG01000006.1"/>
</dbReference>
<comment type="caution">
    <text evidence="1">The sequence shown here is derived from an EMBL/GenBank/DDBJ whole genome shotgun (WGS) entry which is preliminary data.</text>
</comment>
<dbReference type="AlphaFoldDB" id="A0A1T4NTD4"/>
<keyword evidence="2" id="KW-1185">Reference proteome</keyword>